<proteinExistence type="predicted"/>
<sequence length="176" mass="19272">MYYCIEAVHADSSLTQVGERQMSNAEADCASLSLVRAALSLALQALNGTPQSEKGDKGLDLGPPRWPSVATWAPNSIMNIMESSQKNQSYRHCSASRKAEVEMGGAHSSEKDRRWGSKVLEWRPGTGKRSVGRPQRGGQTTANKSLRAAGSKRPRTPYKRPMSNGLNTNTNQYLCF</sequence>
<comment type="caution">
    <text evidence="2">The sequence shown here is derived from an EMBL/GenBank/DDBJ whole genome shotgun (WGS) entry which is preliminary data.</text>
</comment>
<evidence type="ECO:0000256" key="1">
    <source>
        <dbReference type="SAM" id="MobiDB-lite"/>
    </source>
</evidence>
<accession>A0A8S4SLG8</accession>
<protein>
    <submittedName>
        <fullName evidence="2">Jg4472 protein</fullName>
    </submittedName>
</protein>
<evidence type="ECO:0000313" key="2">
    <source>
        <dbReference type="EMBL" id="CAH2269442.1"/>
    </source>
</evidence>
<dbReference type="EMBL" id="CAKXAJ010026522">
    <property type="protein sequence ID" value="CAH2269442.1"/>
    <property type="molecule type" value="Genomic_DNA"/>
</dbReference>
<keyword evidence="3" id="KW-1185">Reference proteome</keyword>
<dbReference type="AlphaFoldDB" id="A0A8S4SLG8"/>
<organism evidence="2 3">
    <name type="scientific">Pararge aegeria aegeria</name>
    <dbReference type="NCBI Taxonomy" id="348720"/>
    <lineage>
        <taxon>Eukaryota</taxon>
        <taxon>Metazoa</taxon>
        <taxon>Ecdysozoa</taxon>
        <taxon>Arthropoda</taxon>
        <taxon>Hexapoda</taxon>
        <taxon>Insecta</taxon>
        <taxon>Pterygota</taxon>
        <taxon>Neoptera</taxon>
        <taxon>Endopterygota</taxon>
        <taxon>Lepidoptera</taxon>
        <taxon>Glossata</taxon>
        <taxon>Ditrysia</taxon>
        <taxon>Papilionoidea</taxon>
        <taxon>Nymphalidae</taxon>
        <taxon>Satyrinae</taxon>
        <taxon>Satyrini</taxon>
        <taxon>Parargina</taxon>
        <taxon>Pararge</taxon>
    </lineage>
</organism>
<evidence type="ECO:0000313" key="3">
    <source>
        <dbReference type="Proteomes" id="UP000838756"/>
    </source>
</evidence>
<gene>
    <name evidence="2" type="primary">jg4472</name>
    <name evidence="2" type="ORF">PAEG_LOCUS27661</name>
</gene>
<name>A0A8S4SLG8_9NEOP</name>
<feature type="region of interest" description="Disordered" evidence="1">
    <location>
        <begin position="101"/>
        <end position="170"/>
    </location>
</feature>
<dbReference type="Proteomes" id="UP000838756">
    <property type="component" value="Unassembled WGS sequence"/>
</dbReference>
<reference evidence="2" key="1">
    <citation type="submission" date="2022-03" db="EMBL/GenBank/DDBJ databases">
        <authorList>
            <person name="Lindestad O."/>
        </authorList>
    </citation>
    <scope>NUCLEOTIDE SEQUENCE</scope>
</reference>